<protein>
    <submittedName>
        <fullName evidence="1">Uncharacterized protein</fullName>
    </submittedName>
</protein>
<feature type="non-terminal residue" evidence="1">
    <location>
        <position position="1"/>
    </location>
</feature>
<proteinExistence type="predicted"/>
<accession>A0A3R7A2E3</accession>
<evidence type="ECO:0000313" key="1">
    <source>
        <dbReference type="EMBL" id="RHY21417.1"/>
    </source>
</evidence>
<sequence length="56" mass="6320">EVIVTGPPRMGKNKTLEVKNFKKTERAAVASGKEIKRNKNVLKRKESSQVEKVILN</sequence>
<organism evidence="1 2">
    <name type="scientific">Aphanomyces invadans</name>
    <dbReference type="NCBI Taxonomy" id="157072"/>
    <lineage>
        <taxon>Eukaryota</taxon>
        <taxon>Sar</taxon>
        <taxon>Stramenopiles</taxon>
        <taxon>Oomycota</taxon>
        <taxon>Saprolegniomycetes</taxon>
        <taxon>Saprolegniales</taxon>
        <taxon>Verrucalvaceae</taxon>
        <taxon>Aphanomyces</taxon>
    </lineage>
</organism>
<keyword evidence="2" id="KW-1185">Reference proteome</keyword>
<dbReference type="AlphaFoldDB" id="A0A3R7A2E3"/>
<gene>
    <name evidence="1" type="ORF">DYB32_009820</name>
</gene>
<dbReference type="Proteomes" id="UP000285060">
    <property type="component" value="Unassembled WGS sequence"/>
</dbReference>
<evidence type="ECO:0000313" key="2">
    <source>
        <dbReference type="Proteomes" id="UP000285060"/>
    </source>
</evidence>
<name>A0A3R7A2E3_9STRA</name>
<dbReference type="EMBL" id="QUSY01002385">
    <property type="protein sequence ID" value="RHY21417.1"/>
    <property type="molecule type" value="Genomic_DNA"/>
</dbReference>
<comment type="caution">
    <text evidence="1">The sequence shown here is derived from an EMBL/GenBank/DDBJ whole genome shotgun (WGS) entry which is preliminary data.</text>
</comment>
<dbReference type="VEuPathDB" id="FungiDB:H310_08341"/>
<reference evidence="1 2" key="1">
    <citation type="submission" date="2018-08" db="EMBL/GenBank/DDBJ databases">
        <title>Aphanomyces genome sequencing and annotation.</title>
        <authorList>
            <person name="Minardi D."/>
            <person name="Oidtmann B."/>
            <person name="Van Der Giezen M."/>
            <person name="Studholme D.J."/>
        </authorList>
    </citation>
    <scope>NUCLEOTIDE SEQUENCE [LARGE SCALE GENOMIC DNA]</scope>
    <source>
        <strain evidence="1 2">NJM0002</strain>
    </source>
</reference>